<dbReference type="InterPro" id="IPR036397">
    <property type="entry name" value="RNaseH_sf"/>
</dbReference>
<protein>
    <submittedName>
        <fullName evidence="2">Pro-pol polyprotein</fullName>
    </submittedName>
</protein>
<evidence type="ECO:0000313" key="3">
    <source>
        <dbReference type="Proteomes" id="UP000735302"/>
    </source>
</evidence>
<evidence type="ECO:0000313" key="2">
    <source>
        <dbReference type="EMBL" id="GFO20126.1"/>
    </source>
</evidence>
<gene>
    <name evidence="2" type="ORF">PoB_004663100</name>
</gene>
<dbReference type="InterPro" id="IPR050951">
    <property type="entry name" value="Retrovirus_Pol_polyprotein"/>
</dbReference>
<dbReference type="PROSITE" id="PS50994">
    <property type="entry name" value="INTEGRASE"/>
    <property type="match status" value="1"/>
</dbReference>
<dbReference type="SUPFAM" id="SSF53098">
    <property type="entry name" value="Ribonuclease H-like"/>
    <property type="match status" value="1"/>
</dbReference>
<evidence type="ECO:0000259" key="1">
    <source>
        <dbReference type="PROSITE" id="PS50994"/>
    </source>
</evidence>
<dbReference type="Proteomes" id="UP000735302">
    <property type="component" value="Unassembled WGS sequence"/>
</dbReference>
<dbReference type="PANTHER" id="PTHR37984:SF15">
    <property type="entry name" value="INTEGRASE CATALYTIC DOMAIN-CONTAINING PROTEIN"/>
    <property type="match status" value="1"/>
</dbReference>
<dbReference type="InterPro" id="IPR001584">
    <property type="entry name" value="Integrase_cat-core"/>
</dbReference>
<dbReference type="GO" id="GO:0003676">
    <property type="term" value="F:nucleic acid binding"/>
    <property type="evidence" value="ECO:0007669"/>
    <property type="project" value="InterPro"/>
</dbReference>
<name>A0AAV4B9T7_9GAST</name>
<sequence length="113" mass="13221">MISTLYHPQSKGMVERLNWSLKRMLNKLMEKKPDDWDRLLPAVLFAYREMPNTSTGYAPFKLMFRREVRGPIEVLAGWISGAESRSEYIFVQEYARHLQQNIKTACEIALKNA</sequence>
<accession>A0AAV4B9T7</accession>
<reference evidence="2 3" key="1">
    <citation type="journal article" date="2021" name="Elife">
        <title>Chloroplast acquisition without the gene transfer in kleptoplastic sea slugs, Plakobranchus ocellatus.</title>
        <authorList>
            <person name="Maeda T."/>
            <person name="Takahashi S."/>
            <person name="Yoshida T."/>
            <person name="Shimamura S."/>
            <person name="Takaki Y."/>
            <person name="Nagai Y."/>
            <person name="Toyoda A."/>
            <person name="Suzuki Y."/>
            <person name="Arimoto A."/>
            <person name="Ishii H."/>
            <person name="Satoh N."/>
            <person name="Nishiyama T."/>
            <person name="Hasebe M."/>
            <person name="Maruyama T."/>
            <person name="Minagawa J."/>
            <person name="Obokata J."/>
            <person name="Shigenobu S."/>
        </authorList>
    </citation>
    <scope>NUCLEOTIDE SEQUENCE [LARGE SCALE GENOMIC DNA]</scope>
</reference>
<dbReference type="InterPro" id="IPR012337">
    <property type="entry name" value="RNaseH-like_sf"/>
</dbReference>
<dbReference type="PANTHER" id="PTHR37984">
    <property type="entry name" value="PROTEIN CBG26694"/>
    <property type="match status" value="1"/>
</dbReference>
<comment type="caution">
    <text evidence="2">The sequence shown here is derived from an EMBL/GenBank/DDBJ whole genome shotgun (WGS) entry which is preliminary data.</text>
</comment>
<dbReference type="Gene3D" id="3.30.420.10">
    <property type="entry name" value="Ribonuclease H-like superfamily/Ribonuclease H"/>
    <property type="match status" value="1"/>
</dbReference>
<dbReference type="GO" id="GO:0015074">
    <property type="term" value="P:DNA integration"/>
    <property type="evidence" value="ECO:0007669"/>
    <property type="project" value="InterPro"/>
</dbReference>
<keyword evidence="3" id="KW-1185">Reference proteome</keyword>
<feature type="domain" description="Integrase catalytic" evidence="1">
    <location>
        <begin position="1"/>
        <end position="67"/>
    </location>
</feature>
<dbReference type="AlphaFoldDB" id="A0AAV4B9T7"/>
<proteinExistence type="predicted"/>
<organism evidence="2 3">
    <name type="scientific">Plakobranchus ocellatus</name>
    <dbReference type="NCBI Taxonomy" id="259542"/>
    <lineage>
        <taxon>Eukaryota</taxon>
        <taxon>Metazoa</taxon>
        <taxon>Spiralia</taxon>
        <taxon>Lophotrochozoa</taxon>
        <taxon>Mollusca</taxon>
        <taxon>Gastropoda</taxon>
        <taxon>Heterobranchia</taxon>
        <taxon>Euthyneura</taxon>
        <taxon>Panpulmonata</taxon>
        <taxon>Sacoglossa</taxon>
        <taxon>Placobranchoidea</taxon>
        <taxon>Plakobranchidae</taxon>
        <taxon>Plakobranchus</taxon>
    </lineage>
</organism>
<dbReference type="EMBL" id="BLXT01005153">
    <property type="protein sequence ID" value="GFO20126.1"/>
    <property type="molecule type" value="Genomic_DNA"/>
</dbReference>